<dbReference type="SUPFAM" id="SSF51445">
    <property type="entry name" value="(Trans)glycosidases"/>
    <property type="match status" value="1"/>
</dbReference>
<dbReference type="AlphaFoldDB" id="A0A6I4XQR5"/>
<dbReference type="CDD" id="cd06542">
    <property type="entry name" value="GH18_EndoS-like"/>
    <property type="match status" value="1"/>
</dbReference>
<dbReference type="Proteomes" id="UP000439965">
    <property type="component" value="Unassembled WGS sequence"/>
</dbReference>
<reference evidence="7 8" key="1">
    <citation type="submission" date="2019-04" db="EMBL/GenBank/DDBJ databases">
        <title>Step-wise assembly of the neonatal virome modulated by breast feeding.</title>
        <authorList>
            <person name="Liang G."/>
            <person name="Bushman F."/>
        </authorList>
    </citation>
    <scope>NUCLEOTIDE SEQUENCE [LARGE SCALE GENOMIC DNA]</scope>
    <source>
        <strain evidence="7 8">E3404</strain>
    </source>
</reference>
<gene>
    <name evidence="7" type="ORF">GTI89_07915</name>
</gene>
<evidence type="ECO:0000256" key="4">
    <source>
        <dbReference type="RuleBase" id="RU004453"/>
    </source>
</evidence>
<dbReference type="NCBIfam" id="NF045482">
    <property type="entry name" value="Endoglyc_H"/>
    <property type="match status" value="1"/>
</dbReference>
<dbReference type="Gene3D" id="3.20.20.80">
    <property type="entry name" value="Glycosidases"/>
    <property type="match status" value="1"/>
</dbReference>
<dbReference type="EMBL" id="WVTI01000005">
    <property type="protein sequence ID" value="MXS25980.1"/>
    <property type="molecule type" value="Genomic_DNA"/>
</dbReference>
<feature type="signal peptide" evidence="5">
    <location>
        <begin position="1"/>
        <end position="41"/>
    </location>
</feature>
<feature type="chain" id="PRO_5026113083" evidence="5">
    <location>
        <begin position="42"/>
        <end position="313"/>
    </location>
</feature>
<organism evidence="7 8">
    <name type="scientific">Enterococcus gallinarum</name>
    <dbReference type="NCBI Taxonomy" id="1353"/>
    <lineage>
        <taxon>Bacteria</taxon>
        <taxon>Bacillati</taxon>
        <taxon>Bacillota</taxon>
        <taxon>Bacilli</taxon>
        <taxon>Lactobacillales</taxon>
        <taxon>Enterococcaceae</taxon>
        <taxon>Enterococcus</taxon>
    </lineage>
</organism>
<dbReference type="GO" id="GO:0005975">
    <property type="term" value="P:carbohydrate metabolic process"/>
    <property type="evidence" value="ECO:0007669"/>
    <property type="project" value="InterPro"/>
</dbReference>
<sequence length="313" mass="34785">MTVNNKNQLAVKPSRRFTVAFVVMVLLSLFSLAAPVLEAQAADQVTPKTVMYVEVNDNEFRNIGKYTLAGTDKPAIDIGIIFAANINYDPATKQAYLHLNEQVQKTLAEKETQIKPLQARGTKVLLSILGNHQGAGFANFTDYASADAFAAELEQVVKTYGLDGIDFDDEYAEYGKNGTPQPNDQSFIWLIQALRNRLGTDKLITLYNIGPAGENSMYNENVSKTIDYSWNPYYGSWQVPYFVGMGADRLGPAAVEVGRNQAQSIQYAKRTKAENYGIFLMYNLRSTNSADYLSGITQELYGKKTVYTETIPN</sequence>
<name>A0A6I4XQR5_ENTGA</name>
<proteinExistence type="inferred from homology"/>
<evidence type="ECO:0000256" key="2">
    <source>
        <dbReference type="ARBA" id="ARBA00023295"/>
    </source>
</evidence>
<dbReference type="InterPro" id="IPR001579">
    <property type="entry name" value="Glyco_hydro_18_chit_AS"/>
</dbReference>
<evidence type="ECO:0000259" key="6">
    <source>
        <dbReference type="PROSITE" id="PS51910"/>
    </source>
</evidence>
<dbReference type="Pfam" id="PF00704">
    <property type="entry name" value="Glyco_hydro_18"/>
    <property type="match status" value="1"/>
</dbReference>
<comment type="similarity">
    <text evidence="4">Belongs to the glycosyl hydrolase 18 family.</text>
</comment>
<dbReference type="InterPro" id="IPR001223">
    <property type="entry name" value="Glyco_hydro18_cat"/>
</dbReference>
<comment type="caution">
    <text evidence="7">The sequence shown here is derived from an EMBL/GenBank/DDBJ whole genome shotgun (WGS) entry which is preliminary data.</text>
</comment>
<keyword evidence="1 3" id="KW-0378">Hydrolase</keyword>
<feature type="domain" description="GH18" evidence="6">
    <location>
        <begin position="47"/>
        <end position="303"/>
    </location>
</feature>
<protein>
    <submittedName>
        <fullName evidence="7">Chitinase</fullName>
    </submittedName>
</protein>
<accession>A0A6I4XQR5</accession>
<keyword evidence="2 3" id="KW-0326">Glycosidase</keyword>
<dbReference type="InterPro" id="IPR054861">
    <property type="entry name" value="Endoglyc_H"/>
</dbReference>
<dbReference type="GO" id="GO:0004553">
    <property type="term" value="F:hydrolase activity, hydrolyzing O-glycosyl compounds"/>
    <property type="evidence" value="ECO:0007669"/>
    <property type="project" value="InterPro"/>
</dbReference>
<keyword evidence="5" id="KW-0732">Signal</keyword>
<evidence type="ECO:0000313" key="7">
    <source>
        <dbReference type="EMBL" id="MXS25980.1"/>
    </source>
</evidence>
<dbReference type="InterPro" id="IPR017853">
    <property type="entry name" value="GH"/>
</dbReference>
<dbReference type="PROSITE" id="PS51910">
    <property type="entry name" value="GH18_2"/>
    <property type="match status" value="1"/>
</dbReference>
<dbReference type="PROSITE" id="PS01095">
    <property type="entry name" value="GH18_1"/>
    <property type="match status" value="1"/>
</dbReference>
<evidence type="ECO:0000256" key="1">
    <source>
        <dbReference type="ARBA" id="ARBA00022801"/>
    </source>
</evidence>
<evidence type="ECO:0000256" key="3">
    <source>
        <dbReference type="RuleBase" id="RU000489"/>
    </source>
</evidence>
<evidence type="ECO:0000256" key="5">
    <source>
        <dbReference type="SAM" id="SignalP"/>
    </source>
</evidence>
<evidence type="ECO:0000313" key="8">
    <source>
        <dbReference type="Proteomes" id="UP000439965"/>
    </source>
</evidence>